<dbReference type="AlphaFoldDB" id="R4X1T2"/>
<dbReference type="HOGENOM" id="CLU_022256_1_2_4"/>
<feature type="binding site" evidence="6">
    <location>
        <position position="160"/>
    </location>
    <ligand>
        <name>FMN</name>
        <dbReference type="ChEBI" id="CHEBI:58210"/>
    </ligand>
</feature>
<dbReference type="NCBIfam" id="TIGR03860">
    <property type="entry name" value="FMN_nitrolo"/>
    <property type="match status" value="1"/>
</dbReference>
<evidence type="ECO:0000313" key="9">
    <source>
        <dbReference type="Proteomes" id="UP000013966"/>
    </source>
</evidence>
<evidence type="ECO:0000259" key="7">
    <source>
        <dbReference type="Pfam" id="PF00296"/>
    </source>
</evidence>
<dbReference type="STRING" id="758793.BRPE64_CCDS02130"/>
<feature type="binding site" evidence="6">
    <location>
        <position position="235"/>
    </location>
    <ligand>
        <name>FMN</name>
        <dbReference type="ChEBI" id="CHEBI:58210"/>
    </ligand>
</feature>
<sequence length="469" mass="52719">MNKEHEMTKKQMTLIGFLQAQNCSTYPGSWRHSAAMQDFTTPEYYQRIARTLEEGKFHLAFFDDRLAMPDIYGNDHAQTVEHGVRAVKMDLISILTAMGMATSKLGLGATYSTTYYEPFHLARTFGTLDLMTKGRAAWNVVTSLNDSEAANFGQSAHLEHDLRYDRADEFVETVMGHWDTWEEGALILDKESGRFADPAKVHRLDHEGRFFKSRGPFTVPRSQQGHPVLIQAGQSGRGRLFASRWADLIFVVYPNLAVGKKQYAEMKQALADAGRNPDDVKISTACYTIVAESDEIAQKEREYIDALAKPIDSLALLCEVLNTDFSKRGYDDPFSDAEMAAISGWTGFRDRVVTLSGKKNPSVRDFVDFSKRARIDEFPVFCGTPKTVADQMEQWFVEGGVDGFVIAPTHVPGAYEDFVRMVVPELQRRGLFRKEYQGSTLRENLGLPIPKSGDWREQAFAGTREVSAA</sequence>
<evidence type="ECO:0000256" key="6">
    <source>
        <dbReference type="PIRSR" id="PIRSR000337-1"/>
    </source>
</evidence>
<dbReference type="GO" id="GO:0016705">
    <property type="term" value="F:oxidoreductase activity, acting on paired donors, with incorporation or reduction of molecular oxygen"/>
    <property type="evidence" value="ECO:0007669"/>
    <property type="project" value="InterPro"/>
</dbReference>
<keyword evidence="3" id="KW-0560">Oxidoreductase</keyword>
<comment type="similarity">
    <text evidence="5">Belongs to the NtaA/SnaA/DszA monooxygenase family.</text>
</comment>
<dbReference type="GO" id="GO:0004497">
    <property type="term" value="F:monooxygenase activity"/>
    <property type="evidence" value="ECO:0007669"/>
    <property type="project" value="UniProtKB-KW"/>
</dbReference>
<dbReference type="InterPro" id="IPR016215">
    <property type="entry name" value="NTA_MOA"/>
</dbReference>
<organism evidence="8 9">
    <name type="scientific">Caballeronia insecticola</name>
    <dbReference type="NCBI Taxonomy" id="758793"/>
    <lineage>
        <taxon>Bacteria</taxon>
        <taxon>Pseudomonadati</taxon>
        <taxon>Pseudomonadota</taxon>
        <taxon>Betaproteobacteria</taxon>
        <taxon>Burkholderiales</taxon>
        <taxon>Burkholderiaceae</taxon>
        <taxon>Caballeronia</taxon>
    </lineage>
</organism>
<dbReference type="PATRIC" id="fig|758793.3.peg.4538"/>
<keyword evidence="4" id="KW-0503">Monooxygenase</keyword>
<dbReference type="PANTHER" id="PTHR30011">
    <property type="entry name" value="ALKANESULFONATE MONOOXYGENASE-RELATED"/>
    <property type="match status" value="1"/>
</dbReference>
<feature type="binding site" evidence="6">
    <location>
        <position position="64"/>
    </location>
    <ligand>
        <name>FMN</name>
        <dbReference type="ChEBI" id="CHEBI:58210"/>
    </ligand>
</feature>
<evidence type="ECO:0000256" key="5">
    <source>
        <dbReference type="ARBA" id="ARBA00033748"/>
    </source>
</evidence>
<evidence type="ECO:0000256" key="2">
    <source>
        <dbReference type="ARBA" id="ARBA00022643"/>
    </source>
</evidence>
<dbReference type="KEGG" id="buo:BRPE64_CCDS02130"/>
<dbReference type="EMBL" id="AP013060">
    <property type="protein sequence ID" value="BAN26296.1"/>
    <property type="molecule type" value="Genomic_DNA"/>
</dbReference>
<keyword evidence="2 6" id="KW-0288">FMN</keyword>
<dbReference type="PIRSF" id="PIRSF000337">
    <property type="entry name" value="NTA_MOA"/>
    <property type="match status" value="1"/>
</dbReference>
<dbReference type="Proteomes" id="UP000013966">
    <property type="component" value="Chromosome 3"/>
</dbReference>
<protein>
    <submittedName>
        <fullName evidence="8">Blr7582 protein</fullName>
    </submittedName>
</protein>
<evidence type="ECO:0000313" key="8">
    <source>
        <dbReference type="EMBL" id="BAN26296.1"/>
    </source>
</evidence>
<feature type="binding site" evidence="6">
    <location>
        <position position="164"/>
    </location>
    <ligand>
        <name>FMN</name>
        <dbReference type="ChEBI" id="CHEBI:58210"/>
    </ligand>
</feature>
<dbReference type="PANTHER" id="PTHR30011:SF16">
    <property type="entry name" value="C2H2 FINGER DOMAIN TRANSCRIPTION FACTOR (EUROFUNG)-RELATED"/>
    <property type="match status" value="1"/>
</dbReference>
<dbReference type="InterPro" id="IPR011251">
    <property type="entry name" value="Luciferase-like_dom"/>
</dbReference>
<keyword evidence="1 6" id="KW-0285">Flavoprotein</keyword>
<keyword evidence="9" id="KW-1185">Reference proteome</keyword>
<dbReference type="SUPFAM" id="SSF51679">
    <property type="entry name" value="Bacterial luciferase-like"/>
    <property type="match status" value="1"/>
</dbReference>
<dbReference type="InterPro" id="IPR036661">
    <property type="entry name" value="Luciferase-like_sf"/>
</dbReference>
<feature type="domain" description="Luciferase-like" evidence="7">
    <location>
        <begin position="32"/>
        <end position="402"/>
    </location>
</feature>
<reference evidence="8 9" key="2">
    <citation type="journal article" date="2018" name="Int. J. Syst. Evol. Microbiol.">
        <title>Burkholderia insecticola sp. nov., a gut symbiotic bacterium of the bean bug Riptortus pedestris.</title>
        <authorList>
            <person name="Takeshita K."/>
            <person name="Tamaki H."/>
            <person name="Ohbayashi T."/>
            <person name="Meng X.-Y."/>
            <person name="Sone T."/>
            <person name="Mitani Y."/>
            <person name="Peeters C."/>
            <person name="Kikuchi Y."/>
            <person name="Vandamme P."/>
        </authorList>
    </citation>
    <scope>NUCLEOTIDE SEQUENCE [LARGE SCALE GENOMIC DNA]</scope>
    <source>
        <strain evidence="8">RPE64</strain>
    </source>
</reference>
<evidence type="ECO:0000256" key="1">
    <source>
        <dbReference type="ARBA" id="ARBA00022630"/>
    </source>
</evidence>
<name>R4X1T2_9BURK</name>
<dbReference type="Pfam" id="PF00296">
    <property type="entry name" value="Bac_luciferase"/>
    <property type="match status" value="1"/>
</dbReference>
<dbReference type="InterPro" id="IPR051260">
    <property type="entry name" value="Diverse_substr_monoxygenases"/>
</dbReference>
<accession>R4X1T2</accession>
<evidence type="ECO:0000256" key="4">
    <source>
        <dbReference type="ARBA" id="ARBA00023033"/>
    </source>
</evidence>
<proteinExistence type="inferred from homology"/>
<reference evidence="8 9" key="1">
    <citation type="journal article" date="2013" name="Genome Announc.">
        <title>Complete Genome Sequence of Burkholderia sp. Strain RPE64, Bacterial Symbiont of the Bean Bug Riptortus pedestris.</title>
        <authorList>
            <person name="Shibata T.F."/>
            <person name="Maeda T."/>
            <person name="Nikoh N."/>
            <person name="Yamaguchi K."/>
            <person name="Oshima K."/>
            <person name="Hattori M."/>
            <person name="Nishiyama T."/>
            <person name="Hasebe M."/>
            <person name="Fukatsu T."/>
            <person name="Kikuchi Y."/>
            <person name="Shigenobu S."/>
        </authorList>
    </citation>
    <scope>NUCLEOTIDE SEQUENCE [LARGE SCALE GENOMIC DNA]</scope>
</reference>
<feature type="binding site" evidence="6">
    <location>
        <position position="110"/>
    </location>
    <ligand>
        <name>FMN</name>
        <dbReference type="ChEBI" id="CHEBI:58210"/>
    </ligand>
</feature>
<dbReference type="Gene3D" id="3.20.20.30">
    <property type="entry name" value="Luciferase-like domain"/>
    <property type="match status" value="1"/>
</dbReference>
<evidence type="ECO:0000256" key="3">
    <source>
        <dbReference type="ARBA" id="ARBA00023002"/>
    </source>
</evidence>
<gene>
    <name evidence="8" type="ORF">BRPE64_CCDS02130</name>
</gene>
<dbReference type="CDD" id="cd01095">
    <property type="entry name" value="Nitrilotriacetate_monoxgenase"/>
    <property type="match status" value="1"/>
</dbReference>